<comment type="caution">
    <text evidence="8">The sequence shown here is derived from an EMBL/GenBank/DDBJ whole genome shotgun (WGS) entry which is preliminary data.</text>
</comment>
<dbReference type="PANTHER" id="PTHR24364">
    <property type="entry name" value="LP06937P"/>
    <property type="match status" value="1"/>
</dbReference>
<sequence>MREKMWIFHGADHPKCVFALWNQWCLCYAAVVCLLSTPVRTADACPSSCVCAKESGTVTCRDGEDTELPGDIPEWTTTMIVTGRNISTLQRGAFMTNGTELEITTLSLSYNGIQTLEPYAFLGLPRLHLLDLSHNQLASISARAFHGLPELRSLHLNRSVLPPASGQLANALSAQSLRNLHRLELAGNRLKSIPLTRFDVYNLHALVLVNNSIESIGRENVTNLYQQRRIRVYLSLNPFRCNCDLEAFYYWLKNSSQCPDAGGLLCSEPDAKRGSPVEKLRVEDVDCTNENLEAVSYVFLGIVLALIGVVFLMVLYLNRGGIKRWLNNIREACRDQMEVYHYRYEQDSDPRLANFSHKLNGDCQTQYLELKEDGVPFTA</sequence>
<evidence type="ECO:0000313" key="8">
    <source>
        <dbReference type="EMBL" id="KAK2828258.1"/>
    </source>
</evidence>
<keyword evidence="1" id="KW-0433">Leucine-rich repeat</keyword>
<dbReference type="SMART" id="SM00013">
    <property type="entry name" value="LRRNT"/>
    <property type="match status" value="1"/>
</dbReference>
<keyword evidence="2 5" id="KW-0732">Signal</keyword>
<dbReference type="AlphaFoldDB" id="A0AA88M3P2"/>
<dbReference type="SUPFAM" id="SSF52058">
    <property type="entry name" value="L domain-like"/>
    <property type="match status" value="1"/>
</dbReference>
<dbReference type="InterPro" id="IPR000372">
    <property type="entry name" value="LRRNT"/>
</dbReference>
<dbReference type="InterPro" id="IPR001611">
    <property type="entry name" value="Leu-rich_rpt"/>
</dbReference>
<dbReference type="SMART" id="SM00369">
    <property type="entry name" value="LRR_TYP"/>
    <property type="match status" value="4"/>
</dbReference>
<dbReference type="Proteomes" id="UP001187415">
    <property type="component" value="Unassembled WGS sequence"/>
</dbReference>
<dbReference type="GO" id="GO:0090090">
    <property type="term" value="P:negative regulation of canonical Wnt signaling pathway"/>
    <property type="evidence" value="ECO:0007669"/>
    <property type="project" value="TreeGrafter"/>
</dbReference>
<evidence type="ECO:0000313" key="9">
    <source>
        <dbReference type="Proteomes" id="UP001187415"/>
    </source>
</evidence>
<feature type="domain" description="LRRNT" evidence="6">
    <location>
        <begin position="44"/>
        <end position="78"/>
    </location>
</feature>
<feature type="transmembrane region" description="Helical" evidence="4">
    <location>
        <begin position="294"/>
        <end position="317"/>
    </location>
</feature>
<dbReference type="GO" id="GO:0005886">
    <property type="term" value="C:plasma membrane"/>
    <property type="evidence" value="ECO:0007669"/>
    <property type="project" value="TreeGrafter"/>
</dbReference>
<feature type="domain" description="LRRCT" evidence="7">
    <location>
        <begin position="237"/>
        <end position="288"/>
    </location>
</feature>
<dbReference type="Pfam" id="PF13855">
    <property type="entry name" value="LRR_8"/>
    <property type="match status" value="1"/>
</dbReference>
<gene>
    <name evidence="8" type="ORF">Q5P01_019292</name>
</gene>
<evidence type="ECO:0000256" key="1">
    <source>
        <dbReference type="ARBA" id="ARBA00022614"/>
    </source>
</evidence>
<dbReference type="Gene3D" id="3.80.10.10">
    <property type="entry name" value="Ribonuclease Inhibitor"/>
    <property type="match status" value="1"/>
</dbReference>
<keyword evidence="3" id="KW-0677">Repeat</keyword>
<dbReference type="PROSITE" id="PS51450">
    <property type="entry name" value="LRR"/>
    <property type="match status" value="2"/>
</dbReference>
<name>A0AA88M3P2_CHASR</name>
<evidence type="ECO:0000259" key="6">
    <source>
        <dbReference type="SMART" id="SM00013"/>
    </source>
</evidence>
<dbReference type="InterPro" id="IPR052286">
    <property type="entry name" value="Wnt_signaling_inhibitor"/>
</dbReference>
<reference evidence="8" key="1">
    <citation type="submission" date="2023-07" db="EMBL/GenBank/DDBJ databases">
        <title>Chromosome-level Genome Assembly of Striped Snakehead (Channa striata).</title>
        <authorList>
            <person name="Liu H."/>
        </authorList>
    </citation>
    <scope>NUCLEOTIDE SEQUENCE</scope>
    <source>
        <strain evidence="8">Gz</strain>
        <tissue evidence="8">Muscle</tissue>
    </source>
</reference>
<feature type="chain" id="PRO_5041724772" description="LRRCT domain-containing protein" evidence="5">
    <location>
        <begin position="42"/>
        <end position="379"/>
    </location>
</feature>
<evidence type="ECO:0008006" key="10">
    <source>
        <dbReference type="Google" id="ProtNLM"/>
    </source>
</evidence>
<keyword evidence="9" id="KW-1185">Reference proteome</keyword>
<dbReference type="InterPro" id="IPR032675">
    <property type="entry name" value="LRR_dom_sf"/>
</dbReference>
<accession>A0AA88M3P2</accession>
<dbReference type="InterPro" id="IPR003591">
    <property type="entry name" value="Leu-rich_rpt_typical-subtyp"/>
</dbReference>
<dbReference type="PANTHER" id="PTHR24364:SF16">
    <property type="entry name" value="TROPHOBLAST GLYCOPROTEIN-LIKE"/>
    <property type="match status" value="1"/>
</dbReference>
<dbReference type="InterPro" id="IPR000483">
    <property type="entry name" value="Cys-rich_flank_reg_C"/>
</dbReference>
<dbReference type="EMBL" id="JAUPFM010000015">
    <property type="protein sequence ID" value="KAK2828258.1"/>
    <property type="molecule type" value="Genomic_DNA"/>
</dbReference>
<dbReference type="SMART" id="SM00082">
    <property type="entry name" value="LRRCT"/>
    <property type="match status" value="1"/>
</dbReference>
<evidence type="ECO:0000259" key="7">
    <source>
        <dbReference type="SMART" id="SM00082"/>
    </source>
</evidence>
<proteinExistence type="predicted"/>
<protein>
    <recommendedName>
        <fullName evidence="10">LRRCT domain-containing protein</fullName>
    </recommendedName>
</protein>
<keyword evidence="4" id="KW-0472">Membrane</keyword>
<feature type="signal peptide" evidence="5">
    <location>
        <begin position="1"/>
        <end position="41"/>
    </location>
</feature>
<evidence type="ECO:0000256" key="4">
    <source>
        <dbReference type="SAM" id="Phobius"/>
    </source>
</evidence>
<evidence type="ECO:0000256" key="5">
    <source>
        <dbReference type="SAM" id="SignalP"/>
    </source>
</evidence>
<keyword evidence="4" id="KW-1133">Transmembrane helix</keyword>
<organism evidence="8 9">
    <name type="scientific">Channa striata</name>
    <name type="common">Snakehead murrel</name>
    <name type="synonym">Ophicephalus striatus</name>
    <dbReference type="NCBI Taxonomy" id="64152"/>
    <lineage>
        <taxon>Eukaryota</taxon>
        <taxon>Metazoa</taxon>
        <taxon>Chordata</taxon>
        <taxon>Craniata</taxon>
        <taxon>Vertebrata</taxon>
        <taxon>Euteleostomi</taxon>
        <taxon>Actinopterygii</taxon>
        <taxon>Neopterygii</taxon>
        <taxon>Teleostei</taxon>
        <taxon>Neoteleostei</taxon>
        <taxon>Acanthomorphata</taxon>
        <taxon>Anabantaria</taxon>
        <taxon>Anabantiformes</taxon>
        <taxon>Channoidei</taxon>
        <taxon>Channidae</taxon>
        <taxon>Channa</taxon>
    </lineage>
</organism>
<evidence type="ECO:0000256" key="3">
    <source>
        <dbReference type="ARBA" id="ARBA00022737"/>
    </source>
</evidence>
<keyword evidence="4" id="KW-0812">Transmembrane</keyword>
<evidence type="ECO:0000256" key="2">
    <source>
        <dbReference type="ARBA" id="ARBA00022729"/>
    </source>
</evidence>